<evidence type="ECO:0000313" key="2">
    <source>
        <dbReference type="EMBL" id="CAF1860303.1"/>
    </source>
</evidence>
<feature type="region of interest" description="Disordered" evidence="1">
    <location>
        <begin position="1"/>
        <end position="41"/>
    </location>
</feature>
<dbReference type="AlphaFoldDB" id="A0A816K2J8"/>
<dbReference type="EMBL" id="HG994368">
    <property type="protein sequence ID" value="CAF1860303.1"/>
    <property type="molecule type" value="Genomic_DNA"/>
</dbReference>
<proteinExistence type="predicted"/>
<organism evidence="2">
    <name type="scientific">Brassica napus</name>
    <name type="common">Rape</name>
    <dbReference type="NCBI Taxonomy" id="3708"/>
    <lineage>
        <taxon>Eukaryota</taxon>
        <taxon>Viridiplantae</taxon>
        <taxon>Streptophyta</taxon>
        <taxon>Embryophyta</taxon>
        <taxon>Tracheophyta</taxon>
        <taxon>Spermatophyta</taxon>
        <taxon>Magnoliopsida</taxon>
        <taxon>eudicotyledons</taxon>
        <taxon>Gunneridae</taxon>
        <taxon>Pentapetalae</taxon>
        <taxon>rosids</taxon>
        <taxon>malvids</taxon>
        <taxon>Brassicales</taxon>
        <taxon>Brassicaceae</taxon>
        <taxon>Brassiceae</taxon>
        <taxon>Brassica</taxon>
    </lineage>
</organism>
<dbReference type="Pfam" id="PF03004">
    <property type="entry name" value="Transposase_24"/>
    <property type="match status" value="1"/>
</dbReference>
<dbReference type="InterPro" id="IPR004252">
    <property type="entry name" value="Probable_transposase_24"/>
</dbReference>
<gene>
    <name evidence="2" type="ORF">DARMORV10_C04P50590.1</name>
</gene>
<accession>A0A816K2J8</accession>
<feature type="region of interest" description="Disordered" evidence="1">
    <location>
        <begin position="163"/>
        <end position="185"/>
    </location>
</feature>
<evidence type="ECO:0000256" key="1">
    <source>
        <dbReference type="SAM" id="MobiDB-lite"/>
    </source>
</evidence>
<dbReference type="Proteomes" id="UP001295469">
    <property type="component" value="Chromosome C04"/>
</dbReference>
<reference evidence="2" key="1">
    <citation type="submission" date="2021-01" db="EMBL/GenBank/DDBJ databases">
        <authorList>
            <consortium name="Genoscope - CEA"/>
            <person name="William W."/>
        </authorList>
    </citation>
    <scope>NUCLEOTIDE SEQUENCE</scope>
</reference>
<sequence>MLETWQEEPHQKRSKTNSENASSNPDGLGTHRHTSGSKNHKRYAYDLAAEALALERSQGSCLTDETPSAPSTQQLNAAYIEVATNGKGRVYGLGSIQDIDDEPSETAPASLFTHLAVDGRLTTMEGVVTCLKDDVSGLKEDVIGIKRGIEVLMKMNGVDPVTFEPIQRESDASVRTPQSSQGNRV</sequence>
<feature type="compositionally biased region" description="Polar residues" evidence="1">
    <location>
        <begin position="173"/>
        <end position="185"/>
    </location>
</feature>
<protein>
    <submittedName>
        <fullName evidence="2">(rape) hypothetical protein</fullName>
    </submittedName>
</protein>
<feature type="compositionally biased region" description="Basic residues" evidence="1">
    <location>
        <begin position="30"/>
        <end position="41"/>
    </location>
</feature>
<name>A0A816K2J8_BRANA</name>